<comment type="caution">
    <text evidence="2">The sequence shown here is derived from an EMBL/GenBank/DDBJ whole genome shotgun (WGS) entry which is preliminary data.</text>
</comment>
<evidence type="ECO:0008006" key="3">
    <source>
        <dbReference type="Google" id="ProtNLM"/>
    </source>
</evidence>
<organism evidence="2">
    <name type="scientific">bioreactor metagenome</name>
    <dbReference type="NCBI Taxonomy" id="1076179"/>
    <lineage>
        <taxon>unclassified sequences</taxon>
        <taxon>metagenomes</taxon>
        <taxon>ecological metagenomes</taxon>
    </lineage>
</organism>
<sequence length="126" mass="14024">MEDKTVTSLFEEMKSDVTGYVTNTIEIVKLEAFEKVSKGAASTAITLFLVSFIFLILALALLTLGFYLADVFDSNWKGFGIVTLGTIALTLVLLLIKKPLKHSIINSVIKFLQRQEDEEVKFTTKS</sequence>
<dbReference type="AlphaFoldDB" id="A0A644YPL6"/>
<evidence type="ECO:0000313" key="2">
    <source>
        <dbReference type="EMBL" id="MPM30400.1"/>
    </source>
</evidence>
<proteinExistence type="predicted"/>
<keyword evidence="1" id="KW-0812">Transmembrane</keyword>
<feature type="transmembrane region" description="Helical" evidence="1">
    <location>
        <begin position="75"/>
        <end position="96"/>
    </location>
</feature>
<dbReference type="InterPro" id="IPR009937">
    <property type="entry name" value="Phage_holin_3_6"/>
</dbReference>
<evidence type="ECO:0000256" key="1">
    <source>
        <dbReference type="SAM" id="Phobius"/>
    </source>
</evidence>
<dbReference type="Pfam" id="PF07332">
    <property type="entry name" value="Phage_holin_3_6"/>
    <property type="match status" value="1"/>
</dbReference>
<name>A0A644YPL6_9ZZZZ</name>
<keyword evidence="1" id="KW-1133">Transmembrane helix</keyword>
<feature type="transmembrane region" description="Helical" evidence="1">
    <location>
        <begin position="45"/>
        <end position="69"/>
    </location>
</feature>
<dbReference type="EMBL" id="VSSQ01005776">
    <property type="protein sequence ID" value="MPM30400.1"/>
    <property type="molecule type" value="Genomic_DNA"/>
</dbReference>
<protein>
    <recommendedName>
        <fullName evidence="3">Holin-X, holin superfamily III</fullName>
    </recommendedName>
</protein>
<keyword evidence="1" id="KW-0472">Membrane</keyword>
<reference evidence="2" key="1">
    <citation type="submission" date="2019-08" db="EMBL/GenBank/DDBJ databases">
        <authorList>
            <person name="Kucharzyk K."/>
            <person name="Murdoch R.W."/>
            <person name="Higgins S."/>
            <person name="Loffler F."/>
        </authorList>
    </citation>
    <scope>NUCLEOTIDE SEQUENCE</scope>
</reference>
<gene>
    <name evidence="2" type="ORF">SDC9_76949</name>
</gene>
<accession>A0A644YPL6</accession>